<dbReference type="RefSeq" id="WP_055104628.1">
    <property type="nucleotide sequence ID" value="NZ_LLWH01000220.1"/>
</dbReference>
<dbReference type="PROSITE" id="PS00211">
    <property type="entry name" value="ABC_TRANSPORTER_1"/>
    <property type="match status" value="1"/>
</dbReference>
<evidence type="ECO:0000313" key="5">
    <source>
        <dbReference type="EMBL" id="KQB51822.1"/>
    </source>
</evidence>
<dbReference type="CDD" id="cd03219">
    <property type="entry name" value="ABC_Mj1267_LivG_branched"/>
    <property type="match status" value="1"/>
</dbReference>
<proteinExistence type="predicted"/>
<dbReference type="Pfam" id="PF12399">
    <property type="entry name" value="BCA_ABC_TP_C"/>
    <property type="match status" value="1"/>
</dbReference>
<sequence length="253" mass="27789">MSASSPYLLETENLKLSYGAFNAVNGVNLKVEQGTIHTVIGPNGAGKTSLFHCLTGERRATDGAILFGGKNIIKKPSHGRVALGMARSFQLTSLFQNLSVRENLRLAAQGRDGLSALNFWRRVDSRREHWDMADQVLERLHLTSRANTLAGELSHGQQRVLEVGMSICSKPKLLMLDEPTSGMGIDDIPIMTQLISDLGRDHTVLLIEHNMSIVMSISQRITVMSHGQILVEGSPEFVRADERVRTAYLGEAA</sequence>
<dbReference type="InterPro" id="IPR017871">
    <property type="entry name" value="ABC_transporter-like_CS"/>
</dbReference>
<dbReference type="InterPro" id="IPR032823">
    <property type="entry name" value="BCA_ABC_TP_C"/>
</dbReference>
<protein>
    <submittedName>
        <fullName evidence="5">ABC transporter ATP-binding protein</fullName>
    </submittedName>
</protein>
<feature type="domain" description="ABC transporter" evidence="4">
    <location>
        <begin position="9"/>
        <end position="251"/>
    </location>
</feature>
<dbReference type="InterPro" id="IPR027417">
    <property type="entry name" value="P-loop_NTPase"/>
</dbReference>
<dbReference type="OrthoDB" id="9805514at2"/>
<keyword evidence="3 5" id="KW-0067">ATP-binding</keyword>
<dbReference type="Gene3D" id="3.40.50.300">
    <property type="entry name" value="P-loop containing nucleotide triphosphate hydrolases"/>
    <property type="match status" value="1"/>
</dbReference>
<dbReference type="InterPro" id="IPR003593">
    <property type="entry name" value="AAA+_ATPase"/>
</dbReference>
<dbReference type="STRING" id="1563157.AQS70_04390"/>
<keyword evidence="6" id="KW-1185">Reference proteome</keyword>
<accession>A0A0Q0SK63</accession>
<dbReference type="Pfam" id="PF00005">
    <property type="entry name" value="ABC_tran"/>
    <property type="match status" value="1"/>
</dbReference>
<evidence type="ECO:0000256" key="3">
    <source>
        <dbReference type="ARBA" id="ARBA00022840"/>
    </source>
</evidence>
<evidence type="ECO:0000259" key="4">
    <source>
        <dbReference type="PROSITE" id="PS50893"/>
    </source>
</evidence>
<evidence type="ECO:0000313" key="6">
    <source>
        <dbReference type="Proteomes" id="UP000050342"/>
    </source>
</evidence>
<dbReference type="AlphaFoldDB" id="A0A0Q0SK63"/>
<dbReference type="SMART" id="SM00382">
    <property type="entry name" value="AAA"/>
    <property type="match status" value="1"/>
</dbReference>
<evidence type="ECO:0000256" key="1">
    <source>
        <dbReference type="ARBA" id="ARBA00022448"/>
    </source>
</evidence>
<gene>
    <name evidence="5" type="ORF">AQS70_04390</name>
</gene>
<evidence type="ECO:0000256" key="2">
    <source>
        <dbReference type="ARBA" id="ARBA00022741"/>
    </source>
</evidence>
<dbReference type="PANTHER" id="PTHR45772:SF3">
    <property type="entry name" value="ABC TRANSPORTER ATP-BINDING PROTEIN"/>
    <property type="match status" value="1"/>
</dbReference>
<dbReference type="PANTHER" id="PTHR45772">
    <property type="entry name" value="CONSERVED COMPONENT OF ABC TRANSPORTER FOR NATURAL AMINO ACIDS-RELATED"/>
    <property type="match status" value="1"/>
</dbReference>
<dbReference type="InterPro" id="IPR051120">
    <property type="entry name" value="ABC_AA/LPS_Transport"/>
</dbReference>
<dbReference type="Proteomes" id="UP000050342">
    <property type="component" value="Unassembled WGS sequence"/>
</dbReference>
<name>A0A0Q0SK63_9PSED</name>
<dbReference type="GO" id="GO:0005886">
    <property type="term" value="C:plasma membrane"/>
    <property type="evidence" value="ECO:0007669"/>
    <property type="project" value="TreeGrafter"/>
</dbReference>
<reference evidence="5 6" key="1">
    <citation type="submission" date="2015-10" db="EMBL/GenBank/DDBJ databases">
        <title>Pseudomonas helleri sp. nov. and Pseudomonas weihenstephanensis sp. nov., isolated from raw cows milk.</title>
        <authorList>
            <person name="Von Neubeck M."/>
            <person name="Huptas C."/>
            <person name="Wenning M."/>
            <person name="Scherer S."/>
        </authorList>
    </citation>
    <scope>NUCLEOTIDE SEQUENCE [LARGE SCALE GENOMIC DNA]</scope>
    <source>
        <strain evidence="5 6">BSTT44</strain>
    </source>
</reference>
<organism evidence="5 6">
    <name type="scientific">Pseudomonas endophytica</name>
    <dbReference type="NCBI Taxonomy" id="1563157"/>
    <lineage>
        <taxon>Bacteria</taxon>
        <taxon>Pseudomonadati</taxon>
        <taxon>Pseudomonadota</taxon>
        <taxon>Gammaproteobacteria</taxon>
        <taxon>Pseudomonadales</taxon>
        <taxon>Pseudomonadaceae</taxon>
        <taxon>Pseudomonas</taxon>
    </lineage>
</organism>
<dbReference type="GO" id="GO:0016887">
    <property type="term" value="F:ATP hydrolysis activity"/>
    <property type="evidence" value="ECO:0007669"/>
    <property type="project" value="InterPro"/>
</dbReference>
<dbReference type="InterPro" id="IPR003439">
    <property type="entry name" value="ABC_transporter-like_ATP-bd"/>
</dbReference>
<keyword evidence="2" id="KW-0547">Nucleotide-binding</keyword>
<dbReference type="GO" id="GO:0005524">
    <property type="term" value="F:ATP binding"/>
    <property type="evidence" value="ECO:0007669"/>
    <property type="project" value="UniProtKB-KW"/>
</dbReference>
<keyword evidence="1" id="KW-0813">Transport</keyword>
<dbReference type="EMBL" id="LLWH01000220">
    <property type="protein sequence ID" value="KQB51822.1"/>
    <property type="molecule type" value="Genomic_DNA"/>
</dbReference>
<dbReference type="SUPFAM" id="SSF52540">
    <property type="entry name" value="P-loop containing nucleoside triphosphate hydrolases"/>
    <property type="match status" value="1"/>
</dbReference>
<dbReference type="PROSITE" id="PS50893">
    <property type="entry name" value="ABC_TRANSPORTER_2"/>
    <property type="match status" value="1"/>
</dbReference>
<comment type="caution">
    <text evidence="5">The sequence shown here is derived from an EMBL/GenBank/DDBJ whole genome shotgun (WGS) entry which is preliminary data.</text>
</comment>